<evidence type="ECO:0000313" key="3">
    <source>
        <dbReference type="Proteomes" id="UP001621418"/>
    </source>
</evidence>
<dbReference type="RefSeq" id="WP_405149913.1">
    <property type="nucleotide sequence ID" value="NZ_CP109527.1"/>
</dbReference>
<evidence type="ECO:0000313" key="2">
    <source>
        <dbReference type="EMBL" id="WTY37982.1"/>
    </source>
</evidence>
<reference evidence="2 3" key="1">
    <citation type="submission" date="2022-10" db="EMBL/GenBank/DDBJ databases">
        <title>The complete genomes of actinobacterial strains from the NBC collection.</title>
        <authorList>
            <person name="Joergensen T.S."/>
            <person name="Alvarez Arevalo M."/>
            <person name="Sterndorff E.B."/>
            <person name="Faurdal D."/>
            <person name="Vuksanovic O."/>
            <person name="Mourched A.-S."/>
            <person name="Charusanti P."/>
            <person name="Shaw S."/>
            <person name="Blin K."/>
            <person name="Weber T."/>
        </authorList>
    </citation>
    <scope>NUCLEOTIDE SEQUENCE [LARGE SCALE GENOMIC DNA]</scope>
    <source>
        <strain evidence="2 3">NBC_01413</strain>
    </source>
</reference>
<keyword evidence="1" id="KW-1133">Transmembrane helix</keyword>
<dbReference type="Proteomes" id="UP001621418">
    <property type="component" value="Chromosome"/>
</dbReference>
<accession>A0ABZ1NDY8</accession>
<organism evidence="2 3">
    <name type="scientific">Nocardia salmonicida</name>
    <dbReference type="NCBI Taxonomy" id="53431"/>
    <lineage>
        <taxon>Bacteria</taxon>
        <taxon>Bacillati</taxon>
        <taxon>Actinomycetota</taxon>
        <taxon>Actinomycetes</taxon>
        <taxon>Mycobacteriales</taxon>
        <taxon>Nocardiaceae</taxon>
        <taxon>Nocardia</taxon>
    </lineage>
</organism>
<name>A0ABZ1NDY8_9NOCA</name>
<keyword evidence="3" id="KW-1185">Reference proteome</keyword>
<feature type="transmembrane region" description="Helical" evidence="1">
    <location>
        <begin position="26"/>
        <end position="47"/>
    </location>
</feature>
<gene>
    <name evidence="2" type="ORF">OG308_09150</name>
</gene>
<feature type="transmembrane region" description="Helical" evidence="1">
    <location>
        <begin position="59"/>
        <end position="80"/>
    </location>
</feature>
<dbReference type="EMBL" id="CP109527">
    <property type="protein sequence ID" value="WTY37982.1"/>
    <property type="molecule type" value="Genomic_DNA"/>
</dbReference>
<proteinExistence type="predicted"/>
<evidence type="ECO:0000256" key="1">
    <source>
        <dbReference type="SAM" id="Phobius"/>
    </source>
</evidence>
<keyword evidence="1" id="KW-0812">Transmembrane</keyword>
<keyword evidence="1" id="KW-0472">Membrane</keyword>
<sequence>MTRTEKITITTTTDFADVVMDALGRAMIAVVVAGFQLVWWALLFPMVSVPAGLSVAVGWFYGWPFGVGVAAVAVAGMVLWRVSSPQTFERWLTGRIRSRWLTWFRYSRRWATVMAACQLTKTDSNDRVLIPRLVDAQIGESLDRVKAKMLPGHSPSDWENRVEHLAHAFGTRHAQAAIVGPSLVEITFRRSDSLAEPIVVDFESMAGFKTPPSRKAA</sequence>
<protein>
    <submittedName>
        <fullName evidence="2">Uncharacterized protein</fullName>
    </submittedName>
</protein>